<organism evidence="1 2">
    <name type="scientific">Brachionus plicatilis</name>
    <name type="common">Marine rotifer</name>
    <name type="synonym">Brachionus muelleri</name>
    <dbReference type="NCBI Taxonomy" id="10195"/>
    <lineage>
        <taxon>Eukaryota</taxon>
        <taxon>Metazoa</taxon>
        <taxon>Spiralia</taxon>
        <taxon>Gnathifera</taxon>
        <taxon>Rotifera</taxon>
        <taxon>Eurotatoria</taxon>
        <taxon>Monogononta</taxon>
        <taxon>Pseudotrocha</taxon>
        <taxon>Ploima</taxon>
        <taxon>Brachionidae</taxon>
        <taxon>Brachionus</taxon>
    </lineage>
</organism>
<dbReference type="EMBL" id="REGN01014102">
    <property type="protein sequence ID" value="RMZ93070.1"/>
    <property type="molecule type" value="Genomic_DNA"/>
</dbReference>
<dbReference type="AlphaFoldDB" id="A0A3M7P2L7"/>
<name>A0A3M7P2L7_BRAPC</name>
<proteinExistence type="predicted"/>
<gene>
    <name evidence="1" type="ORF">BpHYR1_007379</name>
</gene>
<evidence type="ECO:0000313" key="1">
    <source>
        <dbReference type="EMBL" id="RMZ93070.1"/>
    </source>
</evidence>
<evidence type="ECO:0000313" key="2">
    <source>
        <dbReference type="Proteomes" id="UP000276133"/>
    </source>
</evidence>
<keyword evidence="2" id="KW-1185">Reference proteome</keyword>
<protein>
    <submittedName>
        <fullName evidence="1">Uncharacterized protein</fullName>
    </submittedName>
</protein>
<reference evidence="1 2" key="1">
    <citation type="journal article" date="2018" name="Sci. Rep.">
        <title>Genomic signatures of local adaptation to the degree of environmental predictability in rotifers.</title>
        <authorList>
            <person name="Franch-Gras L."/>
            <person name="Hahn C."/>
            <person name="Garcia-Roger E.M."/>
            <person name="Carmona M.J."/>
            <person name="Serra M."/>
            <person name="Gomez A."/>
        </authorList>
    </citation>
    <scope>NUCLEOTIDE SEQUENCE [LARGE SCALE GENOMIC DNA]</scope>
    <source>
        <strain evidence="1">HYR1</strain>
    </source>
</reference>
<sequence length="65" mass="7474">MVRNFYCSDEIDEHMLRQYWVSGSPQQYFAAGLKPEKSKTSHTTISLMMILWSSVITLVKITSMG</sequence>
<comment type="caution">
    <text evidence="1">The sequence shown here is derived from an EMBL/GenBank/DDBJ whole genome shotgun (WGS) entry which is preliminary data.</text>
</comment>
<accession>A0A3M7P2L7</accession>
<dbReference type="Proteomes" id="UP000276133">
    <property type="component" value="Unassembled WGS sequence"/>
</dbReference>